<dbReference type="InterPro" id="IPR000863">
    <property type="entry name" value="Sulfotransferase_dom"/>
</dbReference>
<dbReference type="PANTHER" id="PTHR11783">
    <property type="entry name" value="SULFOTRANSFERASE SULT"/>
    <property type="match status" value="1"/>
</dbReference>
<dbReference type="FunFam" id="3.40.50.300:FF:000433">
    <property type="entry name" value="Estrogen sulfotransferase"/>
    <property type="match status" value="1"/>
</dbReference>
<dbReference type="EMBL" id="OW240918">
    <property type="protein sequence ID" value="CAH2308163.1"/>
    <property type="molecule type" value="Genomic_DNA"/>
</dbReference>
<dbReference type="EC" id="2.8.2.-" evidence="5"/>
<dbReference type="GO" id="GO:0005737">
    <property type="term" value="C:cytoplasm"/>
    <property type="evidence" value="ECO:0007669"/>
    <property type="project" value="UniProtKB-SubCell"/>
</dbReference>
<comment type="similarity">
    <text evidence="2 5">Belongs to the sulfotransferase 1 family.</text>
</comment>
<evidence type="ECO:0000256" key="3">
    <source>
        <dbReference type="ARBA" id="ARBA00022490"/>
    </source>
</evidence>
<comment type="subcellular location">
    <subcellularLocation>
        <location evidence="1">Cytoplasm</location>
    </subcellularLocation>
</comment>
<evidence type="ECO:0000256" key="1">
    <source>
        <dbReference type="ARBA" id="ARBA00004496"/>
    </source>
</evidence>
<dbReference type="SUPFAM" id="SSF52540">
    <property type="entry name" value="P-loop containing nucleoside triphosphate hydrolases"/>
    <property type="match status" value="1"/>
</dbReference>
<organism evidence="7 8">
    <name type="scientific">Pelobates cultripes</name>
    <name type="common">Western spadefoot toad</name>
    <dbReference type="NCBI Taxonomy" id="61616"/>
    <lineage>
        <taxon>Eukaryota</taxon>
        <taxon>Metazoa</taxon>
        <taxon>Chordata</taxon>
        <taxon>Craniata</taxon>
        <taxon>Vertebrata</taxon>
        <taxon>Euteleostomi</taxon>
        <taxon>Amphibia</taxon>
        <taxon>Batrachia</taxon>
        <taxon>Anura</taxon>
        <taxon>Pelobatoidea</taxon>
        <taxon>Pelobatidae</taxon>
        <taxon>Pelobates</taxon>
    </lineage>
</organism>
<dbReference type="Proteomes" id="UP001295444">
    <property type="component" value="Chromosome 07"/>
</dbReference>
<keyword evidence="8" id="KW-1185">Reference proteome</keyword>
<accession>A0AAD1STU2</accession>
<gene>
    <name evidence="7" type="ORF">PECUL_23A029821</name>
</gene>
<dbReference type="Pfam" id="PF00685">
    <property type="entry name" value="Sulfotransfer_1"/>
    <property type="match status" value="1"/>
</dbReference>
<name>A0AAD1STU2_PELCU</name>
<dbReference type="InterPro" id="IPR027417">
    <property type="entry name" value="P-loop_NTPase"/>
</dbReference>
<protein>
    <recommendedName>
        <fullName evidence="5">Sulfotransferase</fullName>
        <ecNumber evidence="5">2.8.2.-</ecNumber>
    </recommendedName>
</protein>
<evidence type="ECO:0000259" key="6">
    <source>
        <dbReference type="Pfam" id="PF00685"/>
    </source>
</evidence>
<sequence length="359" mass="41379">MPRSMGARLQRSLWSKIQFGFQLIDLAMVRQYPGGVPPFSLLNEGPGKPMAPPPAGSTAPAECNRMDSSTEWQRKDWILVHGVPMIAAFSQNWERIDEFQARDDDIIIATYPKSGTTWISEIVDVILADGDTEKSKRDAIYNKVPMLEFCVPGIVPPGSQQLESVPSPRMIKTHLTISLLPKSFWEKNCKIIYMARNPKDVAVSFYHFDKMNKLHPDPGPWDQYTEKFLQGAVGYGPWGPHVRDWWNLRNERNILYLFYEDILEDPKSEIQKVMRFLGKDLSEEVLEKIVQHTSFQSMKQNPMTNYTVLPSSVMDHSVSPFMRKGICGDWKNHFTEAQSRRFDEYYKKEVSGTDLSFRF</sequence>
<dbReference type="GO" id="GO:0008146">
    <property type="term" value="F:sulfotransferase activity"/>
    <property type="evidence" value="ECO:0007669"/>
    <property type="project" value="InterPro"/>
</dbReference>
<evidence type="ECO:0000256" key="5">
    <source>
        <dbReference type="RuleBase" id="RU361155"/>
    </source>
</evidence>
<evidence type="ECO:0000313" key="7">
    <source>
        <dbReference type="EMBL" id="CAH2308163.1"/>
    </source>
</evidence>
<evidence type="ECO:0000256" key="2">
    <source>
        <dbReference type="ARBA" id="ARBA00005771"/>
    </source>
</evidence>
<dbReference type="AlphaFoldDB" id="A0AAD1STU2"/>
<reference evidence="7" key="1">
    <citation type="submission" date="2022-03" db="EMBL/GenBank/DDBJ databases">
        <authorList>
            <person name="Alioto T."/>
            <person name="Alioto T."/>
            <person name="Gomez Garrido J."/>
        </authorList>
    </citation>
    <scope>NUCLEOTIDE SEQUENCE</scope>
</reference>
<keyword evidence="3" id="KW-0963">Cytoplasm</keyword>
<proteinExistence type="inferred from homology"/>
<dbReference type="Gene3D" id="3.40.50.300">
    <property type="entry name" value="P-loop containing nucleotide triphosphate hydrolases"/>
    <property type="match status" value="1"/>
</dbReference>
<evidence type="ECO:0000313" key="8">
    <source>
        <dbReference type="Proteomes" id="UP001295444"/>
    </source>
</evidence>
<evidence type="ECO:0000256" key="4">
    <source>
        <dbReference type="ARBA" id="ARBA00022679"/>
    </source>
</evidence>
<keyword evidence="4 5" id="KW-0808">Transferase</keyword>
<feature type="domain" description="Sulfotransferase" evidence="6">
    <location>
        <begin position="103"/>
        <end position="353"/>
    </location>
</feature>